<gene>
    <name evidence="3" type="ORF">CLV75_1864</name>
</gene>
<feature type="region of interest" description="Disordered" evidence="1">
    <location>
        <begin position="72"/>
        <end position="97"/>
    </location>
</feature>
<dbReference type="Proteomes" id="UP000271700">
    <property type="component" value="Unassembled WGS sequence"/>
</dbReference>
<dbReference type="OrthoDB" id="7428628at2"/>
<dbReference type="STRING" id="981384.GCA_000192475_00494"/>
<evidence type="ECO:0000259" key="2">
    <source>
        <dbReference type="Pfam" id="PF04324"/>
    </source>
</evidence>
<dbReference type="AlphaFoldDB" id="A0A497ZQX2"/>
<evidence type="ECO:0000256" key="1">
    <source>
        <dbReference type="SAM" id="MobiDB-lite"/>
    </source>
</evidence>
<accession>A0A497ZQX2</accession>
<dbReference type="Gene3D" id="1.10.10.1100">
    <property type="entry name" value="BFD-like [2Fe-2S]-binding domain"/>
    <property type="match status" value="1"/>
</dbReference>
<dbReference type="Pfam" id="PF04324">
    <property type="entry name" value="Fer2_BFD"/>
    <property type="match status" value="1"/>
</dbReference>
<evidence type="ECO:0000313" key="4">
    <source>
        <dbReference type="Proteomes" id="UP000271700"/>
    </source>
</evidence>
<proteinExistence type="predicted"/>
<dbReference type="RefSeq" id="WP_010443341.1">
    <property type="nucleotide sequence ID" value="NZ_AEYW01000023.1"/>
</dbReference>
<sequence length="97" mass="10819">MIICHCTNISDHDIRAAISWMRTADPQTIITPGKIYHALGKSADCGGCMPLFLDTMRSDDNLEVPMQLRTLRSGASQEKSHERRSQGYRISKQITAA</sequence>
<protein>
    <submittedName>
        <fullName evidence="3">BFD-like [2Fe-2S] binding protein</fullName>
    </submittedName>
</protein>
<evidence type="ECO:0000313" key="3">
    <source>
        <dbReference type="EMBL" id="RLK08194.1"/>
    </source>
</evidence>
<name>A0A497ZQX2_9RHOB</name>
<dbReference type="InterPro" id="IPR007419">
    <property type="entry name" value="BFD-like_2Fe2S-bd_dom"/>
</dbReference>
<organism evidence="3 4">
    <name type="scientific">Ruegeria conchae</name>
    <dbReference type="NCBI Taxonomy" id="981384"/>
    <lineage>
        <taxon>Bacteria</taxon>
        <taxon>Pseudomonadati</taxon>
        <taxon>Pseudomonadota</taxon>
        <taxon>Alphaproteobacteria</taxon>
        <taxon>Rhodobacterales</taxon>
        <taxon>Roseobacteraceae</taxon>
        <taxon>Ruegeria</taxon>
    </lineage>
</organism>
<keyword evidence="4" id="KW-1185">Reference proteome</keyword>
<dbReference type="InterPro" id="IPR041854">
    <property type="entry name" value="BFD-like_2Fe2S-bd_dom_sf"/>
</dbReference>
<comment type="caution">
    <text evidence="3">The sequence shown here is derived from an EMBL/GenBank/DDBJ whole genome shotgun (WGS) entry which is preliminary data.</text>
</comment>
<dbReference type="EMBL" id="RCCT01000002">
    <property type="protein sequence ID" value="RLK08194.1"/>
    <property type="molecule type" value="Genomic_DNA"/>
</dbReference>
<feature type="domain" description="BFD-like [2Fe-2S]-binding" evidence="2">
    <location>
        <begin position="2"/>
        <end position="50"/>
    </location>
</feature>
<reference evidence="3 4" key="1">
    <citation type="submission" date="2018-10" db="EMBL/GenBank/DDBJ databases">
        <title>Genomic Encyclopedia of Archaeal and Bacterial Type Strains, Phase II (KMG-II): from individual species to whole genera.</title>
        <authorList>
            <person name="Goeker M."/>
        </authorList>
    </citation>
    <scope>NUCLEOTIDE SEQUENCE [LARGE SCALE GENOMIC DNA]</scope>
    <source>
        <strain evidence="3 4">DSM 29317</strain>
    </source>
</reference>